<keyword evidence="1" id="KW-0862">Zinc</keyword>
<keyword evidence="1" id="KW-0863">Zinc-finger</keyword>
<dbReference type="Proteomes" id="UP001307889">
    <property type="component" value="Chromosome 2"/>
</dbReference>
<organism evidence="4 5">
    <name type="scientific">Nesidiocoris tenuis</name>
    <dbReference type="NCBI Taxonomy" id="355587"/>
    <lineage>
        <taxon>Eukaryota</taxon>
        <taxon>Metazoa</taxon>
        <taxon>Ecdysozoa</taxon>
        <taxon>Arthropoda</taxon>
        <taxon>Hexapoda</taxon>
        <taxon>Insecta</taxon>
        <taxon>Pterygota</taxon>
        <taxon>Neoptera</taxon>
        <taxon>Paraneoptera</taxon>
        <taxon>Hemiptera</taxon>
        <taxon>Heteroptera</taxon>
        <taxon>Panheteroptera</taxon>
        <taxon>Cimicomorpha</taxon>
        <taxon>Miridae</taxon>
        <taxon>Dicyphina</taxon>
        <taxon>Nesidiocoris</taxon>
    </lineage>
</organism>
<evidence type="ECO:0000313" key="4">
    <source>
        <dbReference type="EMBL" id="BES90757.1"/>
    </source>
</evidence>
<dbReference type="PROSITE" id="PS50304">
    <property type="entry name" value="TUDOR"/>
    <property type="match status" value="1"/>
</dbReference>
<reference evidence="4 5" key="1">
    <citation type="submission" date="2023-09" db="EMBL/GenBank/DDBJ databases">
        <title>Nesidiocoris tenuis whole genome shotgun sequence.</title>
        <authorList>
            <person name="Shibata T."/>
            <person name="Shimoda M."/>
            <person name="Kobayashi T."/>
            <person name="Uehara T."/>
        </authorList>
    </citation>
    <scope>NUCLEOTIDE SEQUENCE [LARGE SCALE GENOMIC DNA]</scope>
    <source>
        <strain evidence="4 5">Japan</strain>
    </source>
</reference>
<dbReference type="Pfam" id="PF00567">
    <property type="entry name" value="TUDOR"/>
    <property type="match status" value="1"/>
</dbReference>
<dbReference type="EMBL" id="AP028910">
    <property type="protein sequence ID" value="BES90757.1"/>
    <property type="molecule type" value="Genomic_DNA"/>
</dbReference>
<protein>
    <submittedName>
        <fullName evidence="4">Regulation of transposition, RNA-mediated</fullName>
    </submittedName>
</protein>
<dbReference type="InterPro" id="IPR050621">
    <property type="entry name" value="Tudor_domain_containing"/>
</dbReference>
<proteinExistence type="predicted"/>
<dbReference type="Gene3D" id="2.40.50.90">
    <property type="match status" value="1"/>
</dbReference>
<feature type="domain" description="Tudor" evidence="3">
    <location>
        <begin position="1134"/>
        <end position="1191"/>
    </location>
</feature>
<dbReference type="InterPro" id="IPR035437">
    <property type="entry name" value="SNase_OB-fold_sf"/>
</dbReference>
<dbReference type="PANTHER" id="PTHR22948">
    <property type="entry name" value="TUDOR DOMAIN CONTAINING PROTEIN"/>
    <property type="match status" value="1"/>
</dbReference>
<dbReference type="Gene3D" id="2.30.30.140">
    <property type="match status" value="1"/>
</dbReference>
<dbReference type="PROSITE" id="PS50103">
    <property type="entry name" value="ZF_C3H1"/>
    <property type="match status" value="1"/>
</dbReference>
<feature type="domain" description="C3H1-type" evidence="2">
    <location>
        <begin position="801"/>
        <end position="828"/>
    </location>
</feature>
<keyword evidence="5" id="KW-1185">Reference proteome</keyword>
<dbReference type="InterPro" id="IPR002999">
    <property type="entry name" value="Tudor"/>
</dbReference>
<sequence>MAHCIEDGPIKILKCITPGCYWVKCQSCRGTCRIPVSIRRKPFRGDFFPPLGSPVFVHDRDGFFYRGKICGQRENLDYTIQLTDTFQVKDFRLDCIYPTYGEELADCESAHMVSLQNILPALPPADFGAYSNNPSPLVSIFERKTREWDHLTCIAEGIVSKCKNVKFEATSSIRGSTYGTIFYCDSIANPEEKTLSGQVVFSRIAKRALECFADIVEILMSYPLHRGYKFLPNVYPYGLNVPIPRKRYEIPSLPPKELKVHEDDEDFYVKILNQGSFVLMLTQPPKDTETIVRFVMPNGWIALGSVAYARIDYCIDMGYVFHDLLRTRRLWNQYLRNQQQSDNQYPRGSMSNKMLLYCLSRVPPDWESDDASDEPTHGFVRYDFEDALCQFTHEGGNLELFAETKIEGTFAIDNVIRIMLANLNIETLRSWQKVMLPFLVKKKHAAIIGPKASLKLTTSLISIFTSMSNKASNQKSNVSISPRLVVFVPNFHRADHVSRLCLLLASPFKVIALTTIGFSATQQKDALGCDVIVTTPGNWLKLFDGSKGYFETVRLEFAVFDCFEKLSENASELNDVFKKVVANPAKRSIQTIMLLNSSCPNLSSCLKIMGSYCVCTVDSLVYSFSAGVKPTVVFASDDWDEHLIRIIETDMRSNRLLLCSDHHQVTAIESKIPLSYGVLYVHENLSNQQILDTLEVWKADKTKILVSSDVVFCQMEFTNSANLLISWNLNSREKLIKRLRSLSDHSLRAGSPVPVYLFCERNDLPSLLFIEDVLLGVKGIEFSNGNLSDLKKLAIESREKLLKSKYCSDFLSLGKCRLENCNHKHVMDSKKVTELDNHGCFIKMKSVKFHSAYHVAGQIEDIVLNQTSSDTPLLGMRSHSAIIENGLSMASKKPSIPDDQKLRLAIGTVVGMKLVRNDQVVLRRAKITSCAMEEKCVEIEFLDIDLPNEKISVENIFPVPKTIQILQPDLVHVYITDLKPTCPELDWCYETTAFVKMFVKLLENKVGDTNLNWLAGPVKATVGRQLLVGSFYPCSATDQRFVPYESIKELLVNSGFFVERADSIVIPSMHCEPLVKQMSGSNLKAGASGTPAVVSSYLDPGLVYIQLVEDSDSLDDFESRLNVAMDNDKRRLPFLGLDEFCAVKREGSWNRAIVFLLSEPDLATIRYIDHGDSDTVNFSDLFCLPIEFANAIPPFVIECKLAGIQPQRDKWSENSIDAFGSRVWKPGNEFITLDVQFCGLDHEDKKLHLIVLKDPGAPEELSINQWLVKEGKAHWNNLTSHLLPR</sequence>
<evidence type="ECO:0000256" key="1">
    <source>
        <dbReference type="PROSITE-ProRule" id="PRU00723"/>
    </source>
</evidence>
<dbReference type="PANTHER" id="PTHR22948:SF76">
    <property type="entry name" value="FI20010P1-RELATED"/>
    <property type="match status" value="1"/>
</dbReference>
<accession>A0ABN7AK69</accession>
<evidence type="ECO:0000259" key="2">
    <source>
        <dbReference type="PROSITE" id="PS50103"/>
    </source>
</evidence>
<feature type="zinc finger region" description="C3H1-type" evidence="1">
    <location>
        <begin position="801"/>
        <end position="828"/>
    </location>
</feature>
<name>A0ABN7AK69_9HEMI</name>
<keyword evidence="1" id="KW-0479">Metal-binding</keyword>
<dbReference type="SUPFAM" id="SSF63748">
    <property type="entry name" value="Tudor/PWWP/MBT"/>
    <property type="match status" value="1"/>
</dbReference>
<dbReference type="Gene3D" id="3.40.50.300">
    <property type="entry name" value="P-loop containing nucleotide triphosphate hydrolases"/>
    <property type="match status" value="1"/>
</dbReference>
<gene>
    <name evidence="4" type="ORF">NTJ_03565</name>
</gene>
<evidence type="ECO:0000313" key="5">
    <source>
        <dbReference type="Proteomes" id="UP001307889"/>
    </source>
</evidence>
<evidence type="ECO:0000259" key="3">
    <source>
        <dbReference type="PROSITE" id="PS50304"/>
    </source>
</evidence>
<dbReference type="InterPro" id="IPR000571">
    <property type="entry name" value="Znf_CCCH"/>
</dbReference>
<dbReference type="InterPro" id="IPR027417">
    <property type="entry name" value="P-loop_NTPase"/>
</dbReference>
<dbReference type="SUPFAM" id="SSF52540">
    <property type="entry name" value="P-loop containing nucleoside triphosphate hydrolases"/>
    <property type="match status" value="1"/>
</dbReference>